<accession>A7MFW0</accession>
<organism evidence="1 2">
    <name type="scientific">Cronobacter sakazakii (strain ATCC BAA-894)</name>
    <name type="common">Enterobacter sakazakii</name>
    <dbReference type="NCBI Taxonomy" id="290339"/>
    <lineage>
        <taxon>Bacteria</taxon>
        <taxon>Pseudomonadati</taxon>
        <taxon>Pseudomonadota</taxon>
        <taxon>Gammaproteobacteria</taxon>
        <taxon>Enterobacterales</taxon>
        <taxon>Enterobacteriaceae</taxon>
        <taxon>Cronobacter</taxon>
    </lineage>
</organism>
<gene>
    <name evidence="1" type="ordered locus">ESA_02206</name>
</gene>
<dbReference type="AlphaFoldDB" id="A7MFW0"/>
<keyword evidence="2" id="KW-1185">Reference proteome</keyword>
<proteinExistence type="predicted"/>
<dbReference type="HOGENOM" id="CLU_3250254_0_0_6"/>
<reference evidence="1 2" key="1">
    <citation type="journal article" date="2010" name="PLoS ONE">
        <title>Genome sequence of Cronobacter sakazakii BAA-894 and comparative genomic hybridization analysis with other Cronobacter species.</title>
        <authorList>
            <person name="Kucerova E."/>
            <person name="Clifton S.W."/>
            <person name="Xia X.Q."/>
            <person name="Long F."/>
            <person name="Porwollik S."/>
            <person name="Fulton L."/>
            <person name="Fronick C."/>
            <person name="Minx P."/>
            <person name="Kyung K."/>
            <person name="Warren W."/>
            <person name="Fulton R."/>
            <person name="Feng D."/>
            <person name="Wollam A."/>
            <person name="Shah N."/>
            <person name="Bhonagiri V."/>
            <person name="Nash W.E."/>
            <person name="Hallsworth-Pepin K."/>
            <person name="Wilson R.K."/>
            <person name="McClelland M."/>
            <person name="Forsythe S.J."/>
        </authorList>
    </citation>
    <scope>NUCLEOTIDE SEQUENCE [LARGE SCALE GENOMIC DNA]</scope>
    <source>
        <strain evidence="1 2">ATCC BAA-894</strain>
    </source>
</reference>
<evidence type="ECO:0000313" key="1">
    <source>
        <dbReference type="EMBL" id="ABU77455.1"/>
    </source>
</evidence>
<protein>
    <submittedName>
        <fullName evidence="1">Uncharacterized protein</fullName>
    </submittedName>
</protein>
<name>A7MFW0_CROS8</name>
<evidence type="ECO:0000313" key="2">
    <source>
        <dbReference type="Proteomes" id="UP000000260"/>
    </source>
</evidence>
<dbReference type="KEGG" id="esa:ESA_02206"/>
<dbReference type="EMBL" id="CP000783">
    <property type="protein sequence ID" value="ABU77455.1"/>
    <property type="molecule type" value="Genomic_DNA"/>
</dbReference>
<sequence>MNARAYLLERYAIAEQAQWKVTYSVKKIWQALRLPVNYFSVY</sequence>
<dbReference type="Proteomes" id="UP000000260">
    <property type="component" value="Chromosome"/>
</dbReference>